<reference evidence="1" key="1">
    <citation type="submission" date="2008-02" db="EMBL/GenBank/DDBJ databases">
        <title>Complete sequence of Yersinia pseudotuberculosis YPIII.</title>
        <authorList>
            <consortium name="US DOE Joint Genome Institute"/>
            <person name="Challacombe J.F."/>
            <person name="Bruce D."/>
            <person name="Detter J.C."/>
            <person name="Green L."/>
            <person name="Land M."/>
            <person name="Munk C."/>
            <person name="Lindler L.E."/>
            <person name="Nikolich M.P."/>
            <person name="Brettin T."/>
        </authorList>
    </citation>
    <scope>NUCLEOTIDE SEQUENCE</scope>
    <source>
        <strain evidence="1">YPIII</strain>
    </source>
</reference>
<sequence>MISVIIMISEIVMRSEIVMISEIDNQVRPVSDWGERKPPTHQQLEI</sequence>
<dbReference type="KEGG" id="ypy:YPK_2507"/>
<organism evidence="1">
    <name type="scientific">Yersinia pseudotuberculosis serotype O:3 (strain YPIII)</name>
    <dbReference type="NCBI Taxonomy" id="502800"/>
    <lineage>
        <taxon>Bacteria</taxon>
        <taxon>Pseudomonadati</taxon>
        <taxon>Pseudomonadota</taxon>
        <taxon>Gammaproteobacteria</taxon>
        <taxon>Enterobacterales</taxon>
        <taxon>Yersiniaceae</taxon>
        <taxon>Yersinia</taxon>
    </lineage>
</organism>
<proteinExistence type="predicted"/>
<dbReference type="AlphaFoldDB" id="A0A0H3B3Y1"/>
<protein>
    <submittedName>
        <fullName evidence="1">Uncharacterized protein</fullName>
    </submittedName>
</protein>
<evidence type="ECO:0000313" key="1">
    <source>
        <dbReference type="EMBL" id="ACA68784.1"/>
    </source>
</evidence>
<gene>
    <name evidence="1" type="ordered locus">YPK_2507</name>
</gene>
<dbReference type="EMBL" id="CP000950">
    <property type="protein sequence ID" value="ACA68784.1"/>
    <property type="molecule type" value="Genomic_DNA"/>
</dbReference>
<accession>A0A0H3B3Y1</accession>
<name>A0A0H3B3Y1_YERPY</name>